<sequence length="416" mass="45915">MTERNEHTEPYEPTEQQIADAWRSAARVTLAPGPREVSEAAPEPDDEWTLPGGTAWVYLADPKQGLTRPVILADGFNSGPSELDFSWEILERGSYPFISELRARGRDVILLGFDERSASILDNAHVARAAILEAIARRKGQHPLTVGGFSMGGLVTRYALAKMEHDEEKHETKLYFSYDSPHRGAWIPIALQSFAHYIRRLNSAFSNQMNSPAARQLLWQHIAEWGDTPETDKERGTFLAELERVGGWPAGPRKIGVANGVRTGEANEVRPGERAFHGKGLAITGTHLYTQSAGDDQLVAQLRVVTLRRPRIRTSGLPEVDGAPGGTLEGFGILADELNKIPAFIGLGSEADERAHCFVPSVSAVALRDIDTREKLYEPFGDSEESELDEYLCASQNEGHTLVTEELCGWILDRLP</sequence>
<proteinExistence type="predicted"/>
<evidence type="ECO:0008006" key="3">
    <source>
        <dbReference type="Google" id="ProtNLM"/>
    </source>
</evidence>
<dbReference type="EMBL" id="CP023699">
    <property type="protein sequence ID" value="QEU93554.1"/>
    <property type="molecule type" value="Genomic_DNA"/>
</dbReference>
<name>A0A5J6GGC2_STRKN</name>
<dbReference type="InterPro" id="IPR029058">
    <property type="entry name" value="AB_hydrolase_fold"/>
</dbReference>
<dbReference type="RefSeq" id="WP_055551546.1">
    <property type="nucleotide sequence ID" value="NZ_CP023699.1"/>
</dbReference>
<dbReference type="OrthoDB" id="4535652at2"/>
<evidence type="ECO:0000313" key="2">
    <source>
        <dbReference type="Proteomes" id="UP000325529"/>
    </source>
</evidence>
<keyword evidence="2" id="KW-1185">Reference proteome</keyword>
<protein>
    <recommendedName>
        <fullName evidence="3">Alpha/beta hydrolase</fullName>
    </recommendedName>
</protein>
<dbReference type="SUPFAM" id="SSF53474">
    <property type="entry name" value="alpha/beta-Hydrolases"/>
    <property type="match status" value="1"/>
</dbReference>
<dbReference type="KEGG" id="ska:CP970_23950"/>
<organism evidence="1 2">
    <name type="scientific">Streptomyces kanamyceticus</name>
    <dbReference type="NCBI Taxonomy" id="1967"/>
    <lineage>
        <taxon>Bacteria</taxon>
        <taxon>Bacillati</taxon>
        <taxon>Actinomycetota</taxon>
        <taxon>Actinomycetes</taxon>
        <taxon>Kitasatosporales</taxon>
        <taxon>Streptomycetaceae</taxon>
        <taxon>Streptomyces</taxon>
    </lineage>
</organism>
<evidence type="ECO:0000313" key="1">
    <source>
        <dbReference type="EMBL" id="QEU93554.1"/>
    </source>
</evidence>
<dbReference type="AlphaFoldDB" id="A0A5J6GGC2"/>
<accession>A0A5J6GGC2</accession>
<dbReference type="Gene3D" id="3.40.50.1820">
    <property type="entry name" value="alpha/beta hydrolase"/>
    <property type="match status" value="1"/>
</dbReference>
<gene>
    <name evidence="1" type="ORF">CP970_23950</name>
</gene>
<dbReference type="Proteomes" id="UP000325529">
    <property type="component" value="Chromosome"/>
</dbReference>
<reference evidence="1 2" key="1">
    <citation type="submission" date="2017-09" db="EMBL/GenBank/DDBJ databases">
        <authorList>
            <person name="Lee N."/>
            <person name="Cho B.-K."/>
        </authorList>
    </citation>
    <scope>NUCLEOTIDE SEQUENCE [LARGE SCALE GENOMIC DNA]</scope>
    <source>
        <strain evidence="1 2">ATCC 12853</strain>
    </source>
</reference>